<feature type="region of interest" description="Disordered" evidence="14">
    <location>
        <begin position="47"/>
        <end position="77"/>
    </location>
</feature>
<dbReference type="InterPro" id="IPR011009">
    <property type="entry name" value="Kinase-like_dom_sf"/>
</dbReference>
<dbReference type="GO" id="GO:0005524">
    <property type="term" value="F:ATP binding"/>
    <property type="evidence" value="ECO:0007669"/>
    <property type="project" value="InterPro"/>
</dbReference>
<dbReference type="GO" id="GO:0007168">
    <property type="term" value="P:receptor guanylyl cyclase signaling pathway"/>
    <property type="evidence" value="ECO:0007669"/>
    <property type="project" value="TreeGrafter"/>
</dbReference>
<dbReference type="Gene3D" id="6.10.250.780">
    <property type="match status" value="1"/>
</dbReference>
<feature type="compositionally biased region" description="Low complexity" evidence="14">
    <location>
        <begin position="2134"/>
        <end position="2155"/>
    </location>
</feature>
<feature type="domain" description="Guanylate cyclase" evidence="18">
    <location>
        <begin position="1568"/>
        <end position="1697"/>
    </location>
</feature>
<feature type="compositionally biased region" description="Polar residues" evidence="14">
    <location>
        <begin position="1814"/>
        <end position="1838"/>
    </location>
</feature>
<dbReference type="Gene3D" id="3.30.70.1230">
    <property type="entry name" value="Nucleotide cyclase"/>
    <property type="match status" value="1"/>
</dbReference>
<dbReference type="SUPFAM" id="SSF55073">
    <property type="entry name" value="Nucleotide cyclase"/>
    <property type="match status" value="1"/>
</dbReference>
<dbReference type="GeneID" id="119638485"/>
<keyword evidence="19" id="KW-1185">Reference proteome</keyword>
<feature type="compositionally biased region" description="Low complexity" evidence="14">
    <location>
        <begin position="569"/>
        <end position="583"/>
    </location>
</feature>
<feature type="compositionally biased region" description="Polar residues" evidence="14">
    <location>
        <begin position="1847"/>
        <end position="1863"/>
    </location>
</feature>
<feature type="compositionally biased region" description="Pro residues" evidence="14">
    <location>
        <begin position="332"/>
        <end position="342"/>
    </location>
</feature>
<keyword evidence="16" id="KW-0732">Signal</keyword>
<name>A0A9C5Z3A7_9MUSC</name>
<feature type="coiled-coil region" evidence="13">
    <location>
        <begin position="129"/>
        <end position="156"/>
    </location>
</feature>
<evidence type="ECO:0000256" key="4">
    <source>
        <dbReference type="ARBA" id="ARBA00022692"/>
    </source>
</evidence>
<keyword evidence="13" id="KW-0175">Coiled coil</keyword>
<dbReference type="Proteomes" id="UP000092443">
    <property type="component" value="Unplaced"/>
</dbReference>
<evidence type="ECO:0000256" key="14">
    <source>
        <dbReference type="SAM" id="MobiDB-lite"/>
    </source>
</evidence>
<dbReference type="FunFam" id="3.30.70.1230:FF:000039">
    <property type="entry name" value="Guanylate cyclase"/>
    <property type="match status" value="1"/>
</dbReference>
<feature type="region of interest" description="Disordered" evidence="14">
    <location>
        <begin position="359"/>
        <end position="451"/>
    </location>
</feature>
<evidence type="ECO:0000256" key="11">
    <source>
        <dbReference type="RuleBase" id="RU000405"/>
    </source>
</evidence>
<dbReference type="InterPro" id="IPR050401">
    <property type="entry name" value="Cyclic_nucleotide_synthase"/>
</dbReference>
<evidence type="ECO:0000256" key="9">
    <source>
        <dbReference type="ARBA" id="ARBA00023239"/>
    </source>
</evidence>
<feature type="compositionally biased region" description="Basic and acidic residues" evidence="14">
    <location>
        <begin position="197"/>
        <end position="228"/>
    </location>
</feature>
<dbReference type="PROSITE" id="PS00452">
    <property type="entry name" value="GUANYLATE_CYCLASE_1"/>
    <property type="match status" value="1"/>
</dbReference>
<evidence type="ECO:0000313" key="19">
    <source>
        <dbReference type="Proteomes" id="UP000092443"/>
    </source>
</evidence>
<feature type="signal peptide" evidence="16">
    <location>
        <begin position="1"/>
        <end position="27"/>
    </location>
</feature>
<feature type="region of interest" description="Disordered" evidence="14">
    <location>
        <begin position="313"/>
        <end position="345"/>
    </location>
</feature>
<proteinExistence type="inferred from homology"/>
<feature type="region of interest" description="Disordered" evidence="14">
    <location>
        <begin position="2051"/>
        <end position="2077"/>
    </location>
</feature>
<feature type="chain" id="PRO_5038636575" description="Guanylate cyclase" evidence="16">
    <location>
        <begin position="28"/>
        <end position="2176"/>
    </location>
</feature>
<feature type="transmembrane region" description="Helical" evidence="15">
    <location>
        <begin position="1074"/>
        <end position="1098"/>
    </location>
</feature>
<feature type="compositionally biased region" description="Low complexity" evidence="14">
    <location>
        <begin position="2068"/>
        <end position="2077"/>
    </location>
</feature>
<feature type="compositionally biased region" description="Polar residues" evidence="14">
    <location>
        <begin position="532"/>
        <end position="552"/>
    </location>
</feature>
<dbReference type="GO" id="GO:0001653">
    <property type="term" value="F:peptide receptor activity"/>
    <property type="evidence" value="ECO:0007669"/>
    <property type="project" value="TreeGrafter"/>
</dbReference>
<evidence type="ECO:0000256" key="12">
    <source>
        <dbReference type="RuleBase" id="RU003431"/>
    </source>
</evidence>
<feature type="region of interest" description="Disordered" evidence="14">
    <location>
        <begin position="532"/>
        <end position="585"/>
    </location>
</feature>
<keyword evidence="10 12" id="KW-0141">cGMP biosynthesis</keyword>
<evidence type="ECO:0000259" key="18">
    <source>
        <dbReference type="PROSITE" id="PS50125"/>
    </source>
</evidence>
<comment type="subcellular location">
    <subcellularLocation>
        <location evidence="2">Membrane</location>
        <topology evidence="2">Single-pass membrane protein</topology>
    </subcellularLocation>
</comment>
<feature type="compositionally biased region" description="Low complexity" evidence="14">
    <location>
        <begin position="53"/>
        <end position="75"/>
    </location>
</feature>
<feature type="compositionally biased region" description="Basic and acidic residues" evidence="14">
    <location>
        <begin position="412"/>
        <end position="426"/>
    </location>
</feature>
<protein>
    <recommendedName>
        <fullName evidence="3 12">Guanylate cyclase</fullName>
        <ecNumber evidence="3 12">4.6.1.2</ecNumber>
    </recommendedName>
</protein>
<dbReference type="GO" id="GO:0004016">
    <property type="term" value="F:adenylate cyclase activity"/>
    <property type="evidence" value="ECO:0007669"/>
    <property type="project" value="TreeGrafter"/>
</dbReference>
<dbReference type="InterPro" id="IPR029787">
    <property type="entry name" value="Nucleotide_cyclase"/>
</dbReference>
<evidence type="ECO:0000256" key="7">
    <source>
        <dbReference type="ARBA" id="ARBA00023136"/>
    </source>
</evidence>
<dbReference type="CDD" id="cd07302">
    <property type="entry name" value="CHD"/>
    <property type="match status" value="1"/>
</dbReference>
<dbReference type="PANTHER" id="PTHR11920">
    <property type="entry name" value="GUANYLYL CYCLASE"/>
    <property type="match status" value="1"/>
</dbReference>
<evidence type="ECO:0000259" key="17">
    <source>
        <dbReference type="PROSITE" id="PS50011"/>
    </source>
</evidence>
<keyword evidence="8" id="KW-0325">Glycoprotein</keyword>
<dbReference type="PANTHER" id="PTHR11920:SF462">
    <property type="entry name" value="GUANYLATE CYCLASE"/>
    <property type="match status" value="1"/>
</dbReference>
<dbReference type="GO" id="GO:0005886">
    <property type="term" value="C:plasma membrane"/>
    <property type="evidence" value="ECO:0007669"/>
    <property type="project" value="TreeGrafter"/>
</dbReference>
<feature type="domain" description="Protein kinase" evidence="17">
    <location>
        <begin position="1186"/>
        <end position="1496"/>
    </location>
</feature>
<feature type="compositionally biased region" description="Low complexity" evidence="14">
    <location>
        <begin position="359"/>
        <end position="397"/>
    </location>
</feature>
<dbReference type="InterPro" id="IPR001245">
    <property type="entry name" value="Ser-Thr/Tyr_kinase_cat_dom"/>
</dbReference>
<evidence type="ECO:0000256" key="16">
    <source>
        <dbReference type="SAM" id="SignalP"/>
    </source>
</evidence>
<dbReference type="SUPFAM" id="SSF56112">
    <property type="entry name" value="Protein kinase-like (PK-like)"/>
    <property type="match status" value="1"/>
</dbReference>
<dbReference type="Gene3D" id="1.10.510.10">
    <property type="entry name" value="Transferase(Phosphotransferase) domain 1"/>
    <property type="match status" value="1"/>
</dbReference>
<keyword evidence="6 15" id="KW-1133">Transmembrane helix</keyword>
<evidence type="ECO:0000256" key="6">
    <source>
        <dbReference type="ARBA" id="ARBA00022989"/>
    </source>
</evidence>
<evidence type="ECO:0000256" key="10">
    <source>
        <dbReference type="ARBA" id="ARBA00023293"/>
    </source>
</evidence>
<comment type="similarity">
    <text evidence="11">Belongs to the adenylyl cyclase class-4/guanylyl cyclase family.</text>
</comment>
<evidence type="ECO:0000256" key="5">
    <source>
        <dbReference type="ARBA" id="ARBA00022741"/>
    </source>
</evidence>
<dbReference type="GO" id="GO:0004383">
    <property type="term" value="F:guanylate cyclase activity"/>
    <property type="evidence" value="ECO:0007669"/>
    <property type="project" value="UniProtKB-EC"/>
</dbReference>
<dbReference type="GO" id="GO:0035556">
    <property type="term" value="P:intracellular signal transduction"/>
    <property type="evidence" value="ECO:0007669"/>
    <property type="project" value="InterPro"/>
</dbReference>
<feature type="compositionally biased region" description="Low complexity" evidence="14">
    <location>
        <begin position="428"/>
        <end position="443"/>
    </location>
</feature>
<dbReference type="InterPro" id="IPR000719">
    <property type="entry name" value="Prot_kinase_dom"/>
</dbReference>
<evidence type="ECO:0000256" key="2">
    <source>
        <dbReference type="ARBA" id="ARBA00004167"/>
    </source>
</evidence>
<dbReference type="InterPro" id="IPR001054">
    <property type="entry name" value="A/G_cyclase"/>
</dbReference>
<evidence type="ECO:0000256" key="1">
    <source>
        <dbReference type="ARBA" id="ARBA00001436"/>
    </source>
</evidence>
<feature type="region of interest" description="Disordered" evidence="14">
    <location>
        <begin position="1812"/>
        <end position="1863"/>
    </location>
</feature>
<feature type="region of interest" description="Disordered" evidence="14">
    <location>
        <begin position="2134"/>
        <end position="2162"/>
    </location>
</feature>
<feature type="region of interest" description="Disordered" evidence="14">
    <location>
        <begin position="1370"/>
        <end position="1397"/>
    </location>
</feature>
<comment type="catalytic activity">
    <reaction evidence="1 12">
        <text>GTP = 3',5'-cyclic GMP + diphosphate</text>
        <dbReference type="Rhea" id="RHEA:13665"/>
        <dbReference type="ChEBI" id="CHEBI:33019"/>
        <dbReference type="ChEBI" id="CHEBI:37565"/>
        <dbReference type="ChEBI" id="CHEBI:57746"/>
        <dbReference type="EC" id="4.6.1.2"/>
    </reaction>
</comment>
<feature type="region of interest" description="Disordered" evidence="14">
    <location>
        <begin position="190"/>
        <end position="246"/>
    </location>
</feature>
<dbReference type="PROSITE" id="PS50011">
    <property type="entry name" value="PROTEIN_KINASE_DOM"/>
    <property type="match status" value="1"/>
</dbReference>
<evidence type="ECO:0000256" key="15">
    <source>
        <dbReference type="SAM" id="Phobius"/>
    </source>
</evidence>
<keyword evidence="5" id="KW-0547">Nucleotide-binding</keyword>
<accession>A0A9C5Z3A7</accession>
<feature type="compositionally biased region" description="Polar residues" evidence="14">
    <location>
        <begin position="2052"/>
        <end position="2067"/>
    </location>
</feature>
<evidence type="ECO:0000256" key="13">
    <source>
        <dbReference type="SAM" id="Coils"/>
    </source>
</evidence>
<keyword evidence="7 15" id="KW-0472">Membrane</keyword>
<keyword evidence="4 15" id="KW-0812">Transmembrane</keyword>
<evidence type="ECO:0000256" key="3">
    <source>
        <dbReference type="ARBA" id="ARBA00012202"/>
    </source>
</evidence>
<dbReference type="SMART" id="SM00044">
    <property type="entry name" value="CYCc"/>
    <property type="match status" value="1"/>
</dbReference>
<reference evidence="20" key="1">
    <citation type="submission" date="2025-08" db="UniProtKB">
        <authorList>
            <consortium name="RefSeq"/>
        </authorList>
    </citation>
    <scope>IDENTIFICATION</scope>
    <source>
        <tissue evidence="20">Whole body pupa</tissue>
    </source>
</reference>
<organism evidence="19 20">
    <name type="scientific">Glossina fuscipes</name>
    <dbReference type="NCBI Taxonomy" id="7396"/>
    <lineage>
        <taxon>Eukaryota</taxon>
        <taxon>Metazoa</taxon>
        <taxon>Ecdysozoa</taxon>
        <taxon>Arthropoda</taxon>
        <taxon>Hexapoda</taxon>
        <taxon>Insecta</taxon>
        <taxon>Pterygota</taxon>
        <taxon>Neoptera</taxon>
        <taxon>Endopterygota</taxon>
        <taxon>Diptera</taxon>
        <taxon>Brachycera</taxon>
        <taxon>Muscomorpha</taxon>
        <taxon>Hippoboscoidea</taxon>
        <taxon>Glossinidae</taxon>
        <taxon>Glossina</taxon>
    </lineage>
</organism>
<evidence type="ECO:0000256" key="8">
    <source>
        <dbReference type="ARBA" id="ARBA00023180"/>
    </source>
</evidence>
<dbReference type="EC" id="4.6.1.2" evidence="3 12"/>
<dbReference type="PROSITE" id="PS50125">
    <property type="entry name" value="GUANYLATE_CYCLASE_2"/>
    <property type="match status" value="1"/>
</dbReference>
<dbReference type="RefSeq" id="XP_037891221.1">
    <property type="nucleotide sequence ID" value="XM_038035293.1"/>
</dbReference>
<feature type="compositionally biased region" description="Low complexity" evidence="14">
    <location>
        <begin position="318"/>
        <end position="331"/>
    </location>
</feature>
<gene>
    <name evidence="20" type="primary">LOC119638485</name>
</gene>
<feature type="compositionally biased region" description="Basic and acidic residues" evidence="14">
    <location>
        <begin position="553"/>
        <end position="564"/>
    </location>
</feature>
<dbReference type="Pfam" id="PF00211">
    <property type="entry name" value="Guanylate_cyc"/>
    <property type="match status" value="1"/>
</dbReference>
<evidence type="ECO:0000313" key="20">
    <source>
        <dbReference type="RefSeq" id="XP_037891221.1"/>
    </source>
</evidence>
<feature type="compositionally biased region" description="Low complexity" evidence="14">
    <location>
        <begin position="229"/>
        <end position="241"/>
    </location>
</feature>
<dbReference type="GO" id="GO:0004672">
    <property type="term" value="F:protein kinase activity"/>
    <property type="evidence" value="ECO:0007669"/>
    <property type="project" value="InterPro"/>
</dbReference>
<dbReference type="KEGG" id="gfs:119638485"/>
<feature type="coiled-coil region" evidence="13">
    <location>
        <begin position="1505"/>
        <end position="1536"/>
    </location>
</feature>
<dbReference type="InterPro" id="IPR018297">
    <property type="entry name" value="A/G_cyclase_CS"/>
</dbReference>
<keyword evidence="9 11" id="KW-0456">Lyase</keyword>
<dbReference type="Pfam" id="PF07714">
    <property type="entry name" value="PK_Tyr_Ser-Thr"/>
    <property type="match status" value="1"/>
</dbReference>
<sequence length="2176" mass="245439">MKLTICQFSKLFLLLTAFFYILDQCNVLPASAIVTIKAETVSIVYDKDDDKNNNNNKHNNNNSTNNNTNNNNNNKNNKDIKKFAKVKELYSSEIFRNVENSLETTTTTTRTTTATLIDKLEDTLTKNEVSLLMKTLDNKQEQQEQQQEQQQHIEQVSTITTINERIAKDLNIGKSIEKLSKHNQSLYVRLKGSINKNENKNKNKNDNDNRNDSSNDYYNVDKNDDENNKNNNNNNDENENVNAKDNKASDVHSMTAAAGIDLKILSAHKLTTLVRDVENQQHFMANKQKATIKTTIIPSSTIILSNDFIWQKSKKQQQEQPQYKLRSSPTLLPSPLPSPTPSPLLSSLASILMPANKITSTSTTSASSSESRHNSPSSSMLHSNSNRMSSNSGNGSRSYRHTANTIKLQRQHQQEHQKEQQIERQHQRQQQQQQQEQQQQQQHKYQHQHEQRVGVLVPSALLNRMHVQQGFRNFMEFFQVNFKNVTVDFLLDDDWRHFVKLLEGNYYTMLVKTLNIGVDLHIGDNENDISNYSDADDSVANNHSQREVLQSQQRDDEMKTKTKSYDSLQQQQKQQQQQQQQQQRSSNIGYCRLGKELARDFNKTVLLWPCPHIKESGSFLPSYEAISFAVKSIANKLNWTQVDIYVGDENWALPMTIAANLHIPYKIVMGEDNIHSLHASDKIGKAIILTAVMNDISTLRLLNKLETLLYTKVLLIDIMAASFNAKNQFYKHLSRINPRSSLMSNLLLLTVLSDNYRHFLNVAFEDNGIQMVQNFRQLKRLKTIAITDSQHTNDSLEYWPNAKVLSQDFSSSSSSTTSSDDKRSQLYLSDINHTNFTYKWLKACSSLNFFNINDNRHICQHQEQIIENCWLYLRNEQRKVNQREILAEHLIKDLRKLFTQQLCRKQPLYDDEQSSTVTTTKTTTTTTTTFENIKRDQQLIANLREFIDFFNFYDFLIANILANKPANANQPRKHQQQQQHQRHVPKYDFIVLDVVLTDDGVYGGGGSNNNSQHNRINNTSSNNLLNAFNWRPLLILELHEINLKTYITHSIQPGFDDWLLVTNVQLWHCNTICWIVIAVCVGFLLFVVVASVAAGIALRNYLLKKRLSKGPNKIVLSANDFVFPVDSRRVDDGIEAMLRCWLQQLQEFGGPEVDKPDLLKGSIGSLKNLGFIIPGASTNAASSAGVNNATTNGKSSNTGANHLARHNPALLDMRARYNGDLVQLKEIQMNGSTELKAKAMDLLVMAHGLRHENINPLIGWLADPNRTAMVFDFCSRGSLQDVLIMDEIKLDWSFRLSLLTDLVRGMRYLHSSPLRIHGTLTSRNCVVDARWVLKITDYGLPLFYEAQGIQSPQRTAKELLWTAPELLRAMKPQPTPSHTHQQQQQQQHQQHHHHHHHYSYYLTHHARTLMGTPAGDVYSFGIIMQEVVVRGEPYCMLSLSADEIIAKIKKPPPLIRPSVSKGAAPPEAINIMRQCWAEQPEMRPDFNSVYERFKLLNHGRKVNFVDTMFQMLEKYSNNLEELIRERTEQLDMERKKTEQLLNRMLPSSVAEKLKMGLAVEPEEFSDVTIYFSDIVGFTTIAAHCTPVQVVDLLNDLYTIFDATINAYNVYKVETIGDAYMVVSGLPVRIPDHAEQIATMALDLLHQSGRFNVKHLPGVPLQLRIGLHTGPCCAGVVGLTMPRYCLFGDTVNTASRMESTGSSWRIHMSQETRDRLETRGGYMIEPRGLIDIKGKGMMNTFWLLGKKGFDKPLPNPPPIGESHGLDESLIRNSITLKALANKSRNSTNPSSSQSSSLAGEAVEVKVEITPPANAEVSSNHLQNSYSLDSNSTTTISPNMNLCPEFPSKTPSSSPQSRKISDATSTANVPEHLLCSTVSFNRLPNSAGGSSSRLYKKIEEMLDLSSPYNHYKCLSPSESNLSQFYDGKYIYSTSSGSGSGGNTTTVLANVINLHSAGPRFEKPGSSRLLRRQFSLDRDDTHNKGEYQLQHQHPHQASLQTSYTLSLSTKSSLLDIPILQENSRSPKVSLARIHKQNSSSIAQDLEKIEEIPLSPASSQQHSSLDSNMNKSPPSTIETSIPPLHKPIQYTGSISPPQLQTQGKQITKTSTLFSAPTSPAPSRSLNGISYITGVMESPTTDASTATTSASVTSTQSTPADDPLTAKKSEISLNVEALLSR</sequence>